<dbReference type="InterPro" id="IPR001119">
    <property type="entry name" value="SLH_dom"/>
</dbReference>
<feature type="domain" description="SLH" evidence="2">
    <location>
        <begin position="498"/>
        <end position="554"/>
    </location>
</feature>
<dbReference type="PROSITE" id="PS51272">
    <property type="entry name" value="SLH"/>
    <property type="match status" value="1"/>
</dbReference>
<name>A0A0S7Y3T6_UNCSA</name>
<gene>
    <name evidence="3" type="ORF">AMJ44_05105</name>
</gene>
<dbReference type="Pfam" id="PF00395">
    <property type="entry name" value="SLH"/>
    <property type="match status" value="1"/>
</dbReference>
<dbReference type="AlphaFoldDB" id="A0A0S7Y3T6"/>
<evidence type="ECO:0000313" key="3">
    <source>
        <dbReference type="EMBL" id="KPJ68921.1"/>
    </source>
</evidence>
<dbReference type="Gene3D" id="2.60.40.10">
    <property type="entry name" value="Immunoglobulins"/>
    <property type="match status" value="1"/>
</dbReference>
<evidence type="ECO:0000259" key="2">
    <source>
        <dbReference type="PROSITE" id="PS51272"/>
    </source>
</evidence>
<evidence type="ECO:0000313" key="4">
    <source>
        <dbReference type="Proteomes" id="UP000051861"/>
    </source>
</evidence>
<keyword evidence="1" id="KW-1133">Transmembrane helix</keyword>
<keyword evidence="1" id="KW-0472">Membrane</keyword>
<protein>
    <recommendedName>
        <fullName evidence="2">SLH domain-containing protein</fullName>
    </recommendedName>
</protein>
<sequence>MKSHLIFKIIFPSLVIFNLLFVIPAMPVYAQLGELGINPLQVEIGSRPLGMGGAFAGLADDMNAILYNPGGLAWAKGISLTLKNFEDITAVQAYPTGFGSSLGLAVSANRISDIPLRTGTGEVANSSSDVIFLSYGTKLTFIPALYKNPFFQRLGLGMNIKGLMGQTLRRTNQRDISATGWDVDLGVLWKGEEWWSAGVSLQNILPAETLGGGIIKWDSGEEEGIPAVGKLAASARVIGDIGSPIFMEGRELLLAGELNLFRSRSMLLRLGGEWNFGKRYYIRTGFMQQHKTKGISSDINFGIGIRLERWGIDLASYREPIQDQRWLVVSFLYFPKEWIVIRELDIEKPAVMIEKPIEMISLADNIVTYDDKIEVFGKVKPGVDVYINGLRAHVAPDNSFRVVVPLRLEKNLIVVEARYNGEKKVWKYKVLRKARVKIADQEKVKDLEKKREAVESLVTMGVIEITPEAEFVMEAGVTRGELASWLVRAAEMKLPEVKKDLFVDVPRDHPLAPYIKVVTDLKLLRPFPDGTFRPGAIVSKEEGEAIFAKFGVAR</sequence>
<keyword evidence="1" id="KW-0812">Transmembrane</keyword>
<reference evidence="3 4" key="1">
    <citation type="journal article" date="2015" name="Microbiome">
        <title>Genomic resolution of linkages in carbon, nitrogen, and sulfur cycling among widespread estuary sediment bacteria.</title>
        <authorList>
            <person name="Baker B.J."/>
            <person name="Lazar C.S."/>
            <person name="Teske A.P."/>
            <person name="Dick G.J."/>
        </authorList>
    </citation>
    <scope>NUCLEOTIDE SEQUENCE [LARGE SCALE GENOMIC DNA]</scope>
    <source>
        <strain evidence="3">DG_54_3</strain>
    </source>
</reference>
<dbReference type="EMBL" id="LIZX01000036">
    <property type="protein sequence ID" value="KPJ68921.1"/>
    <property type="molecule type" value="Genomic_DNA"/>
</dbReference>
<evidence type="ECO:0000256" key="1">
    <source>
        <dbReference type="SAM" id="Phobius"/>
    </source>
</evidence>
<dbReference type="Proteomes" id="UP000051861">
    <property type="component" value="Unassembled WGS sequence"/>
</dbReference>
<dbReference type="Gene3D" id="2.40.160.60">
    <property type="entry name" value="Outer membrane protein transport protein (OMPP1/FadL/TodX)"/>
    <property type="match status" value="1"/>
</dbReference>
<dbReference type="InterPro" id="IPR013783">
    <property type="entry name" value="Ig-like_fold"/>
</dbReference>
<organism evidence="3 4">
    <name type="scientific">candidate division WOR-1 bacterium DG_54_3</name>
    <dbReference type="NCBI Taxonomy" id="1703775"/>
    <lineage>
        <taxon>Bacteria</taxon>
        <taxon>Bacillati</taxon>
        <taxon>Saganbacteria</taxon>
    </lineage>
</organism>
<proteinExistence type="predicted"/>
<comment type="caution">
    <text evidence="3">The sequence shown here is derived from an EMBL/GenBank/DDBJ whole genome shotgun (WGS) entry which is preliminary data.</text>
</comment>
<feature type="transmembrane region" description="Helical" evidence="1">
    <location>
        <begin position="9"/>
        <end position="30"/>
    </location>
</feature>
<accession>A0A0S7Y3T6</accession>